<reference evidence="1" key="1">
    <citation type="submission" date="2020-08" db="EMBL/GenBank/DDBJ databases">
        <title>Multicomponent nature underlies the extraordinary mechanical properties of spider dragline silk.</title>
        <authorList>
            <person name="Kono N."/>
            <person name="Nakamura H."/>
            <person name="Mori M."/>
            <person name="Yoshida Y."/>
            <person name="Ohtoshi R."/>
            <person name="Malay A.D."/>
            <person name="Moran D.A.P."/>
            <person name="Tomita M."/>
            <person name="Numata K."/>
            <person name="Arakawa K."/>
        </authorList>
    </citation>
    <scope>NUCLEOTIDE SEQUENCE</scope>
</reference>
<organism evidence="1 2">
    <name type="scientific">Nephila pilipes</name>
    <name type="common">Giant wood spider</name>
    <name type="synonym">Nephila maculata</name>
    <dbReference type="NCBI Taxonomy" id="299642"/>
    <lineage>
        <taxon>Eukaryota</taxon>
        <taxon>Metazoa</taxon>
        <taxon>Ecdysozoa</taxon>
        <taxon>Arthropoda</taxon>
        <taxon>Chelicerata</taxon>
        <taxon>Arachnida</taxon>
        <taxon>Araneae</taxon>
        <taxon>Araneomorphae</taxon>
        <taxon>Entelegynae</taxon>
        <taxon>Araneoidea</taxon>
        <taxon>Nephilidae</taxon>
        <taxon>Nephila</taxon>
    </lineage>
</organism>
<dbReference type="AlphaFoldDB" id="A0A8X6PK84"/>
<accession>A0A8X6PK84</accession>
<protein>
    <submittedName>
        <fullName evidence="1">Uncharacterized protein</fullName>
    </submittedName>
</protein>
<sequence>MEFTFYILQRFLDLREAVAGIVNFNKSTPQMPFAGDIEFLLKFDTLFKSIEFATTEATGERFVTSSTIIPIEKMMGNKINAVQSWGENEIKHSCPVHEDIW</sequence>
<comment type="caution">
    <text evidence="1">The sequence shown here is derived from an EMBL/GenBank/DDBJ whole genome shotgun (WGS) entry which is preliminary data.</text>
</comment>
<gene>
    <name evidence="1" type="ORF">NPIL_58581</name>
</gene>
<proteinExistence type="predicted"/>
<dbReference type="EMBL" id="BMAW01021878">
    <property type="protein sequence ID" value="GFT75202.1"/>
    <property type="molecule type" value="Genomic_DNA"/>
</dbReference>
<evidence type="ECO:0000313" key="1">
    <source>
        <dbReference type="EMBL" id="GFT75202.1"/>
    </source>
</evidence>
<dbReference type="OrthoDB" id="2438421at2759"/>
<keyword evidence="2" id="KW-1185">Reference proteome</keyword>
<evidence type="ECO:0000313" key="2">
    <source>
        <dbReference type="Proteomes" id="UP000887013"/>
    </source>
</evidence>
<name>A0A8X6PK84_NEPPI</name>
<dbReference type="Proteomes" id="UP000887013">
    <property type="component" value="Unassembled WGS sequence"/>
</dbReference>